<proteinExistence type="inferred from homology"/>
<comment type="similarity">
    <text evidence="4">Belongs to the WD repeat CIA1 family.</text>
</comment>
<evidence type="ECO:0000256" key="2">
    <source>
        <dbReference type="ARBA" id="ARBA00022737"/>
    </source>
</evidence>
<dbReference type="GO" id="GO:0097361">
    <property type="term" value="C:cytosolic [4Fe-4S] assembly targeting complex"/>
    <property type="evidence" value="ECO:0007669"/>
    <property type="project" value="InterPro"/>
</dbReference>
<dbReference type="PRINTS" id="PR00320">
    <property type="entry name" value="GPROTEINBRPT"/>
</dbReference>
<feature type="repeat" description="WD" evidence="5">
    <location>
        <begin position="295"/>
        <end position="328"/>
    </location>
</feature>
<dbReference type="EMBL" id="JAWQEG010000288">
    <property type="protein sequence ID" value="KAK3892015.1"/>
    <property type="molecule type" value="Genomic_DNA"/>
</dbReference>
<dbReference type="CDD" id="cd00200">
    <property type="entry name" value="WD40"/>
    <property type="match status" value="1"/>
</dbReference>
<dbReference type="GO" id="GO:0016226">
    <property type="term" value="P:iron-sulfur cluster assembly"/>
    <property type="evidence" value="ECO:0007669"/>
    <property type="project" value="UniProtKB-UniRule"/>
</dbReference>
<gene>
    <name evidence="4" type="primary">Ciao1</name>
    <name evidence="6" type="ORF">Pcinc_004140</name>
</gene>
<accession>A0AAE1L405</accession>
<feature type="repeat" description="WD" evidence="5">
    <location>
        <begin position="186"/>
        <end position="218"/>
    </location>
</feature>
<sequence>MTTALQTLTGHKDRVWNVSWNPQGTILTTCGTDHSIRIWAKEGDTWTSKNVMSDAHSRTVRCVAWSPCGNTLASASFDATVNIWDCKTADIECVATLEGHDNEVKCVSWSASGSLLATCSRDKSVWVWEVGEDDEYECLAVMPSHTQDVKKVTFHPSLDILASASYDNSIKLYKESNDDWSVFCTLNGHESTVWSIAFDGSGQRLASCSDDRTVKIWQEYQPGNNEGIATPNNEPAWKCVCTLSGFHNRAIYDIAWCRLTGAIATSCGDDVIHVFKEQPQADKNAPMFDLILTIPQAHTDDVNSVSWNPTVAGLLASGSDDCTVKLWDFTHIF</sequence>
<dbReference type="AlphaFoldDB" id="A0AAE1L405"/>
<organism evidence="6 7">
    <name type="scientific">Petrolisthes cinctipes</name>
    <name type="common">Flat porcelain crab</name>
    <dbReference type="NCBI Taxonomy" id="88211"/>
    <lineage>
        <taxon>Eukaryota</taxon>
        <taxon>Metazoa</taxon>
        <taxon>Ecdysozoa</taxon>
        <taxon>Arthropoda</taxon>
        <taxon>Crustacea</taxon>
        <taxon>Multicrustacea</taxon>
        <taxon>Malacostraca</taxon>
        <taxon>Eumalacostraca</taxon>
        <taxon>Eucarida</taxon>
        <taxon>Decapoda</taxon>
        <taxon>Pleocyemata</taxon>
        <taxon>Anomura</taxon>
        <taxon>Galatheoidea</taxon>
        <taxon>Porcellanidae</taxon>
        <taxon>Petrolisthes</taxon>
    </lineage>
</organism>
<dbReference type="FunFam" id="2.130.10.10:FF:000136">
    <property type="entry name" value="Probable cytosolic iron-sulfur protein assembly protein CIAO1"/>
    <property type="match status" value="1"/>
</dbReference>
<dbReference type="Gene3D" id="2.130.10.10">
    <property type="entry name" value="YVTN repeat-like/Quinoprotein amine dehydrogenase"/>
    <property type="match status" value="1"/>
</dbReference>
<comment type="function">
    <text evidence="3">Key component of the cytosolic iron-sulfur protein assembly (CIA) complex, a multiprotein complex that mediates the incorporation of iron-sulfur cluster into extramitochondrial Fe/S proteins. As a CIA complex component, interacts specifically with CIAO2A or CIAO2B and MMS19 to assist different branches of iron-sulfur protein assembly, depending of its interactors. The complex CIAO1:CIAO2B:MMS19 binds to and facilitates the assembly of most cytosolic-nuclear Fe/S proteins. CIAO1:CIAO2A specifically matures ACO1 and stabilizes IREB2. Seems to specifically modulate the transactivation activity of WT1. As part of the mitotic spindle-associated MMXD complex it may play a role in chromosome segregation.</text>
</comment>
<feature type="repeat" description="WD" evidence="5">
    <location>
        <begin position="142"/>
        <end position="174"/>
    </location>
</feature>
<dbReference type="InterPro" id="IPR019775">
    <property type="entry name" value="WD40_repeat_CS"/>
</dbReference>
<dbReference type="InterPro" id="IPR036322">
    <property type="entry name" value="WD40_repeat_dom_sf"/>
</dbReference>
<protein>
    <recommendedName>
        <fullName evidence="4">Probable cytosolic iron-sulfur protein assembly protein Ciao1</fullName>
    </recommendedName>
</protein>
<evidence type="ECO:0000256" key="3">
    <source>
        <dbReference type="ARBA" id="ARBA00060126"/>
    </source>
</evidence>
<name>A0AAE1L405_PETCI</name>
<dbReference type="Proteomes" id="UP001286313">
    <property type="component" value="Unassembled WGS sequence"/>
</dbReference>
<keyword evidence="7" id="KW-1185">Reference proteome</keyword>
<evidence type="ECO:0000256" key="1">
    <source>
        <dbReference type="ARBA" id="ARBA00022574"/>
    </source>
</evidence>
<dbReference type="InterPro" id="IPR001680">
    <property type="entry name" value="WD40_rpt"/>
</dbReference>
<reference evidence="6" key="1">
    <citation type="submission" date="2023-10" db="EMBL/GenBank/DDBJ databases">
        <title>Genome assemblies of two species of porcelain crab, Petrolisthes cinctipes and Petrolisthes manimaculis (Anomura: Porcellanidae).</title>
        <authorList>
            <person name="Angst P."/>
        </authorList>
    </citation>
    <scope>NUCLEOTIDE SEQUENCE</scope>
    <source>
        <strain evidence="6">PB745_01</strain>
        <tissue evidence="6">Gill</tissue>
    </source>
</reference>
<dbReference type="PROSITE" id="PS50294">
    <property type="entry name" value="WD_REPEATS_REGION"/>
    <property type="match status" value="6"/>
</dbReference>
<dbReference type="InterPro" id="IPR015943">
    <property type="entry name" value="WD40/YVTN_repeat-like_dom_sf"/>
</dbReference>
<dbReference type="Pfam" id="PF00400">
    <property type="entry name" value="WD40"/>
    <property type="match status" value="6"/>
</dbReference>
<feature type="repeat" description="WD" evidence="5">
    <location>
        <begin position="53"/>
        <end position="85"/>
    </location>
</feature>
<dbReference type="PROSITE" id="PS00678">
    <property type="entry name" value="WD_REPEATS_1"/>
    <property type="match status" value="2"/>
</dbReference>
<dbReference type="PANTHER" id="PTHR19920:SF0">
    <property type="entry name" value="CYTOSOLIC IRON-SULFUR PROTEIN ASSEMBLY PROTEIN CIAO1-RELATED"/>
    <property type="match status" value="1"/>
</dbReference>
<evidence type="ECO:0000256" key="5">
    <source>
        <dbReference type="PROSITE-ProRule" id="PRU00221"/>
    </source>
</evidence>
<dbReference type="HAMAP" id="MF_03037">
    <property type="entry name" value="ciao1"/>
    <property type="match status" value="1"/>
</dbReference>
<feature type="repeat" description="WD" evidence="5">
    <location>
        <begin position="8"/>
        <end position="39"/>
    </location>
</feature>
<dbReference type="SUPFAM" id="SSF50978">
    <property type="entry name" value="WD40 repeat-like"/>
    <property type="match status" value="1"/>
</dbReference>
<comment type="function">
    <text evidence="4">Essential component of the cytosolic iron-sulfur (Fe/S) protein assembly machinery. Required for the maturation of extramitochondrial Fe/S proteins.</text>
</comment>
<dbReference type="PANTHER" id="PTHR19920">
    <property type="entry name" value="WD40 PROTEIN CIAO1"/>
    <property type="match status" value="1"/>
</dbReference>
<comment type="caution">
    <text evidence="6">The sequence shown here is derived from an EMBL/GenBank/DDBJ whole genome shotgun (WGS) entry which is preliminary data.</text>
</comment>
<evidence type="ECO:0000313" key="7">
    <source>
        <dbReference type="Proteomes" id="UP001286313"/>
    </source>
</evidence>
<dbReference type="PROSITE" id="PS50082">
    <property type="entry name" value="WD_REPEATS_2"/>
    <property type="match status" value="6"/>
</dbReference>
<dbReference type="InterPro" id="IPR028608">
    <property type="entry name" value="CIAO1/Cia1"/>
</dbReference>
<dbReference type="SMART" id="SM00320">
    <property type="entry name" value="WD40"/>
    <property type="match status" value="7"/>
</dbReference>
<feature type="repeat" description="WD" evidence="5">
    <location>
        <begin position="97"/>
        <end position="130"/>
    </location>
</feature>
<dbReference type="InterPro" id="IPR020472">
    <property type="entry name" value="WD40_PAC1"/>
</dbReference>
<evidence type="ECO:0000256" key="4">
    <source>
        <dbReference type="HAMAP-Rule" id="MF_03037"/>
    </source>
</evidence>
<keyword evidence="1 5" id="KW-0853">WD repeat</keyword>
<evidence type="ECO:0000313" key="6">
    <source>
        <dbReference type="EMBL" id="KAK3892015.1"/>
    </source>
</evidence>
<keyword evidence="2" id="KW-0677">Repeat</keyword>